<evidence type="ECO:0000259" key="10">
    <source>
        <dbReference type="Pfam" id="PF03522"/>
    </source>
</evidence>
<dbReference type="Proteomes" id="UP000243217">
    <property type="component" value="Unassembled WGS sequence"/>
</dbReference>
<comment type="caution">
    <text evidence="11">The sequence shown here is derived from an EMBL/GenBank/DDBJ whole genome shotgun (WGS) entry which is preliminary data.</text>
</comment>
<feature type="transmembrane region" description="Helical" evidence="7">
    <location>
        <begin position="696"/>
        <end position="713"/>
    </location>
</feature>
<comment type="similarity">
    <text evidence="2">Belongs to the SLC12A transporter family.</text>
</comment>
<organism evidence="11 12">
    <name type="scientific">Thraustotheca clavata</name>
    <dbReference type="NCBI Taxonomy" id="74557"/>
    <lineage>
        <taxon>Eukaryota</taxon>
        <taxon>Sar</taxon>
        <taxon>Stramenopiles</taxon>
        <taxon>Oomycota</taxon>
        <taxon>Saprolegniomycetes</taxon>
        <taxon>Saprolegniales</taxon>
        <taxon>Achlyaceae</taxon>
        <taxon>Thraustotheca</taxon>
    </lineage>
</organism>
<dbReference type="GO" id="GO:0006884">
    <property type="term" value="P:cell volume homeostasis"/>
    <property type="evidence" value="ECO:0007669"/>
    <property type="project" value="TreeGrafter"/>
</dbReference>
<feature type="transmembrane region" description="Helical" evidence="7">
    <location>
        <begin position="364"/>
        <end position="383"/>
    </location>
</feature>
<evidence type="ECO:0000313" key="11">
    <source>
        <dbReference type="EMBL" id="OQS06382.1"/>
    </source>
</evidence>
<dbReference type="InterPro" id="IPR018491">
    <property type="entry name" value="SLC12_C"/>
</dbReference>
<evidence type="ECO:0000256" key="7">
    <source>
        <dbReference type="SAM" id="Phobius"/>
    </source>
</evidence>
<keyword evidence="5 7" id="KW-1133">Transmembrane helix</keyword>
<sequence>MAENERRWLREGEKDGEHIAIVSYPRSGNSLMRGLLESITGIYTGCDTQPDRTLSVELQKYGLKGEGVVDETVWFVKSHYPERSGYKPVAIQKAILVVRNPWDAINSYFNMTLTNSHNKSVHDSQYERFAARWDGMIRNEILVWLRFHLYWSRADIPVMFVRYEDLMVNRKEMLHRVFKFILDKDPREQLWGTEWGDRIEAVLNSDDAGPYKPRSGKIGASFRHYSPEQHQHVLNKARPLLRQFGYDTETQDFPNSIPLPNRQVKYGKQDAALLVLSVDGLELRARNDMFGRLSTYYRKMLLDPVIAADGSELNMEEMLCVEDRPLLNSDDLKPGEVAGYTPFMSLDKGKERTTSNQLGTFNGVYVPCLLNIIGVILFLRLGWAIGQAGVLGMLVIFFIAESQAILTVLSASAIASNGNMRGGGSYYLISRSLGPEFGGAIGLQFYLLYASGVAMYLVGLAEEIQQTWFEHSTWEKKHVVVLVASLALVSITMIALIGANAFSKVNQYLFVVQFACIAFGAIAICTTTPHNLLNGGRVTGPSSKTLHDNFYANYTSERNACGPNTVCSFSRVYAIVFPLATGFMEGLNLSGDLKHPGKSIPIGSLAAICTACAIYISLILLFGSSFTGVTLRTNYTFFQEVGATPYIVIAGILVSCYTSGLGSLFGASRILQAISRDHLFPGLSVLGQGTVHGDEPQFAVVFTAFLSFGFILIGDLDVLAPICTSFFCLAYAAVNFTAFTLQVTGVPNFRPTFRYSCWPLALLGVVVNLGVMVYLNALYAALTLLVLSGLFFYLYIAGPTTSWGSVSQALIYHQVRKYLLRLDTRKVHLKYWRPAILLVAKSKQDVSVVLCNQLKKGGLFIIGDLVFGELNTATAQRRHYLYHEWLDYIQAHKLKAIPQVIVTKSLREGYNSLLQLSGLGGMDINTLAIDWVEDDILGVIEDALLLQKNIVVLRHCDNIDPRFLLETKATPESSTLDVWLTSEDATAMLMLQLTHVLHSNSSWSCLPIRLLRVCELIESEDGNSMEIDRNRLMTLAQDLRIQLHPSNAIVLPIPRHFTLSDFYHLVHEHSAQAQMIVLPMPPFTPDTTYAQTLSSFTSGLPPTMLVHSAQDVSVITTCI</sequence>
<dbReference type="Gene3D" id="3.40.50.300">
    <property type="entry name" value="P-loop containing nucleotide triphosphate hydrolases"/>
    <property type="match status" value="1"/>
</dbReference>
<dbReference type="GO" id="GO:0015379">
    <property type="term" value="F:potassium:chloride symporter activity"/>
    <property type="evidence" value="ECO:0007669"/>
    <property type="project" value="TreeGrafter"/>
</dbReference>
<dbReference type="InterPro" id="IPR027417">
    <property type="entry name" value="P-loop_NTPase"/>
</dbReference>
<dbReference type="OrthoDB" id="2020542at2759"/>
<dbReference type="InterPro" id="IPR000863">
    <property type="entry name" value="Sulfotransferase_dom"/>
</dbReference>
<feature type="domain" description="SLC12A transporter C-terminal" evidence="10">
    <location>
        <begin position="855"/>
        <end position="968"/>
    </location>
</feature>
<keyword evidence="6 7" id="KW-0472">Membrane</keyword>
<dbReference type="PANTHER" id="PTHR11827:SF72">
    <property type="entry name" value="GH08340P"/>
    <property type="match status" value="1"/>
</dbReference>
<dbReference type="InterPro" id="IPR004842">
    <property type="entry name" value="SLC12A_fam"/>
</dbReference>
<keyword evidence="12" id="KW-1185">Reference proteome</keyword>
<dbReference type="EMBL" id="JNBS01000349">
    <property type="protein sequence ID" value="OQS06382.1"/>
    <property type="molecule type" value="Genomic_DNA"/>
</dbReference>
<reference evidence="11 12" key="1">
    <citation type="journal article" date="2014" name="Genome Biol. Evol.">
        <title>The secreted proteins of Achlya hypogyna and Thraustotheca clavata identify the ancestral oomycete secretome and reveal gene acquisitions by horizontal gene transfer.</title>
        <authorList>
            <person name="Misner I."/>
            <person name="Blouin N."/>
            <person name="Leonard G."/>
            <person name="Richards T.A."/>
            <person name="Lane C.E."/>
        </authorList>
    </citation>
    <scope>NUCLEOTIDE SEQUENCE [LARGE SCALE GENOMIC DNA]</scope>
    <source>
        <strain evidence="11 12">ATCC 34112</strain>
    </source>
</reference>
<dbReference type="GO" id="GO:0055075">
    <property type="term" value="P:potassium ion homeostasis"/>
    <property type="evidence" value="ECO:0007669"/>
    <property type="project" value="TreeGrafter"/>
</dbReference>
<evidence type="ECO:0000256" key="2">
    <source>
        <dbReference type="ARBA" id="ARBA00010593"/>
    </source>
</evidence>
<dbReference type="InterPro" id="IPR004841">
    <property type="entry name" value="AA-permease/SLC12A_dom"/>
</dbReference>
<feature type="transmembrane region" description="Helical" evidence="7">
    <location>
        <begin position="508"/>
        <end position="527"/>
    </location>
</feature>
<feature type="domain" description="Amino acid permease/ SLC12A" evidence="8">
    <location>
        <begin position="363"/>
        <end position="836"/>
    </location>
</feature>
<evidence type="ECO:0000256" key="6">
    <source>
        <dbReference type="ARBA" id="ARBA00023136"/>
    </source>
</evidence>
<dbReference type="Pfam" id="PF00685">
    <property type="entry name" value="Sulfotransfer_1"/>
    <property type="match status" value="1"/>
</dbReference>
<dbReference type="PANTHER" id="PTHR11827">
    <property type="entry name" value="SOLUTE CARRIER FAMILY 12, CATION COTRANSPORTERS"/>
    <property type="match status" value="1"/>
</dbReference>
<evidence type="ECO:0000256" key="4">
    <source>
        <dbReference type="ARBA" id="ARBA00022692"/>
    </source>
</evidence>
<feature type="transmembrane region" description="Helical" evidence="7">
    <location>
        <begin position="479"/>
        <end position="502"/>
    </location>
</feature>
<protein>
    <submittedName>
        <fullName evidence="11">Basolateral NaK(2Cl) cotransporter</fullName>
    </submittedName>
</protein>
<dbReference type="STRING" id="74557.A0A1W0A7W3"/>
<feature type="transmembrane region" description="Helical" evidence="7">
    <location>
        <begin position="753"/>
        <end position="771"/>
    </location>
</feature>
<comment type="subcellular location">
    <subcellularLocation>
        <location evidence="1">Membrane</location>
        <topology evidence="1">Multi-pass membrane protein</topology>
    </subcellularLocation>
</comment>
<proteinExistence type="inferred from homology"/>
<accession>A0A1W0A7W3</accession>
<keyword evidence="3" id="KW-0813">Transport</keyword>
<dbReference type="FunFam" id="1.20.1740.10:FF:000013">
    <property type="entry name" value="Solute carrier family 12 member"/>
    <property type="match status" value="1"/>
</dbReference>
<feature type="transmembrane region" description="Helical" evidence="7">
    <location>
        <begin position="777"/>
        <end position="796"/>
    </location>
</feature>
<dbReference type="GO" id="GO:0016020">
    <property type="term" value="C:membrane"/>
    <property type="evidence" value="ECO:0007669"/>
    <property type="project" value="UniProtKB-SubCell"/>
</dbReference>
<feature type="transmembrane region" description="Helical" evidence="7">
    <location>
        <begin position="390"/>
        <end position="417"/>
    </location>
</feature>
<dbReference type="Pfam" id="PF03522">
    <property type="entry name" value="SLC12"/>
    <property type="match status" value="1"/>
</dbReference>
<dbReference type="GO" id="GO:0055064">
    <property type="term" value="P:chloride ion homeostasis"/>
    <property type="evidence" value="ECO:0007669"/>
    <property type="project" value="TreeGrafter"/>
</dbReference>
<evidence type="ECO:0000256" key="3">
    <source>
        <dbReference type="ARBA" id="ARBA00022448"/>
    </source>
</evidence>
<feature type="transmembrane region" description="Helical" evidence="7">
    <location>
        <begin position="719"/>
        <end position="741"/>
    </location>
</feature>
<feature type="transmembrane region" description="Helical" evidence="7">
    <location>
        <begin position="646"/>
        <end position="667"/>
    </location>
</feature>
<dbReference type="Pfam" id="PF00324">
    <property type="entry name" value="AA_permease"/>
    <property type="match status" value="1"/>
</dbReference>
<dbReference type="GO" id="GO:0008146">
    <property type="term" value="F:sulfotransferase activity"/>
    <property type="evidence" value="ECO:0007669"/>
    <property type="project" value="InterPro"/>
</dbReference>
<evidence type="ECO:0000259" key="9">
    <source>
        <dbReference type="Pfam" id="PF00685"/>
    </source>
</evidence>
<evidence type="ECO:0000259" key="8">
    <source>
        <dbReference type="Pfam" id="PF00324"/>
    </source>
</evidence>
<keyword evidence="4 7" id="KW-0812">Transmembrane</keyword>
<evidence type="ECO:0000313" key="12">
    <source>
        <dbReference type="Proteomes" id="UP000243217"/>
    </source>
</evidence>
<evidence type="ECO:0000256" key="1">
    <source>
        <dbReference type="ARBA" id="ARBA00004141"/>
    </source>
</evidence>
<evidence type="ECO:0000256" key="5">
    <source>
        <dbReference type="ARBA" id="ARBA00022989"/>
    </source>
</evidence>
<gene>
    <name evidence="11" type="ORF">THRCLA_01569</name>
</gene>
<dbReference type="SUPFAM" id="SSF52540">
    <property type="entry name" value="P-loop containing nucleoside triphosphate hydrolases"/>
    <property type="match status" value="1"/>
</dbReference>
<dbReference type="AlphaFoldDB" id="A0A1W0A7W3"/>
<feature type="transmembrane region" description="Helical" evidence="7">
    <location>
        <begin position="437"/>
        <end position="458"/>
    </location>
</feature>
<feature type="transmembrane region" description="Helical" evidence="7">
    <location>
        <begin position="602"/>
        <end position="626"/>
    </location>
</feature>
<dbReference type="Gene3D" id="1.20.1740.10">
    <property type="entry name" value="Amino acid/polyamine transporter I"/>
    <property type="match status" value="1"/>
</dbReference>
<name>A0A1W0A7W3_9STRA</name>
<feature type="domain" description="Sulfotransferase" evidence="9">
    <location>
        <begin position="18"/>
        <end position="181"/>
    </location>
</feature>